<organism evidence="1 2">
    <name type="scientific">Cyclobacterium qasimii M12-11B</name>
    <dbReference type="NCBI Taxonomy" id="641524"/>
    <lineage>
        <taxon>Bacteria</taxon>
        <taxon>Pseudomonadati</taxon>
        <taxon>Bacteroidota</taxon>
        <taxon>Cytophagia</taxon>
        <taxon>Cytophagales</taxon>
        <taxon>Cyclobacteriaceae</taxon>
        <taxon>Cyclobacterium</taxon>
    </lineage>
</organism>
<dbReference type="Proteomes" id="UP000014974">
    <property type="component" value="Unassembled WGS sequence"/>
</dbReference>
<evidence type="ECO:0000313" key="2">
    <source>
        <dbReference type="Proteomes" id="UP000014974"/>
    </source>
</evidence>
<name>S7V7V3_9BACT</name>
<dbReference type="EMBL" id="ATNM01000163">
    <property type="protein sequence ID" value="EPR66011.1"/>
    <property type="molecule type" value="Genomic_DNA"/>
</dbReference>
<reference evidence="1 2" key="1">
    <citation type="journal article" date="2013" name="Genome Announc.">
        <title>Draft Genome Sequence of Cyclobacterium qasimii Strain M12-11BT, Isolated from Arctic Marine Sediment.</title>
        <authorList>
            <person name="Shivaji S."/>
            <person name="Ara S."/>
            <person name="Singh A."/>
            <person name="Kumar Pinnaka A."/>
        </authorList>
    </citation>
    <scope>NUCLEOTIDE SEQUENCE [LARGE SCALE GENOMIC DNA]</scope>
    <source>
        <strain evidence="1 2">M12-11B</strain>
    </source>
</reference>
<proteinExistence type="predicted"/>
<evidence type="ECO:0000313" key="1">
    <source>
        <dbReference type="EMBL" id="EPR66011.1"/>
    </source>
</evidence>
<gene>
    <name evidence="1" type="ORF">ADICYQ_4955</name>
</gene>
<protein>
    <submittedName>
        <fullName evidence="1">Uncharacterized protein</fullName>
    </submittedName>
</protein>
<sequence length="51" mass="6281">MENENRKYRNNNPFLDDLLQFFNLLKLKIDFIKKRVSKWMPNDCLTAIYQT</sequence>
<comment type="caution">
    <text evidence="1">The sequence shown here is derived from an EMBL/GenBank/DDBJ whole genome shotgun (WGS) entry which is preliminary data.</text>
</comment>
<accession>S7V7V3</accession>
<dbReference type="AlphaFoldDB" id="S7V7V3"/>